<dbReference type="AlphaFoldDB" id="A0A645IGS4"/>
<name>A0A645IGS4_9ZZZZ</name>
<comment type="caution">
    <text evidence="1">The sequence shown here is derived from an EMBL/GenBank/DDBJ whole genome shotgun (WGS) entry which is preliminary data.</text>
</comment>
<gene>
    <name evidence="1" type="ORF">SDC9_197668</name>
</gene>
<proteinExistence type="predicted"/>
<sequence>MIVITLNGPLIIQIAEAQIVIHFVGSSGNAGVIVLINTGTEYSFVPIVSLAGQVILHHQSSIGIETHTTSVE</sequence>
<protein>
    <submittedName>
        <fullName evidence="1">Uncharacterized protein</fullName>
    </submittedName>
</protein>
<accession>A0A645IGS4</accession>
<dbReference type="EMBL" id="VSSQ01113852">
    <property type="protein sequence ID" value="MPN50042.1"/>
    <property type="molecule type" value="Genomic_DNA"/>
</dbReference>
<organism evidence="1">
    <name type="scientific">bioreactor metagenome</name>
    <dbReference type="NCBI Taxonomy" id="1076179"/>
    <lineage>
        <taxon>unclassified sequences</taxon>
        <taxon>metagenomes</taxon>
        <taxon>ecological metagenomes</taxon>
    </lineage>
</organism>
<evidence type="ECO:0000313" key="1">
    <source>
        <dbReference type="EMBL" id="MPN50042.1"/>
    </source>
</evidence>
<reference evidence="1" key="1">
    <citation type="submission" date="2019-08" db="EMBL/GenBank/DDBJ databases">
        <authorList>
            <person name="Kucharzyk K."/>
            <person name="Murdoch R.W."/>
            <person name="Higgins S."/>
            <person name="Loffler F."/>
        </authorList>
    </citation>
    <scope>NUCLEOTIDE SEQUENCE</scope>
</reference>